<dbReference type="OrthoDB" id="9969402at2"/>
<evidence type="ECO:0000313" key="2">
    <source>
        <dbReference type="Proteomes" id="UP000366051"/>
    </source>
</evidence>
<dbReference type="EMBL" id="CP045875">
    <property type="protein sequence ID" value="QGG46859.1"/>
    <property type="molecule type" value="Genomic_DNA"/>
</dbReference>
<reference evidence="2" key="1">
    <citation type="submission" date="2019-11" db="EMBL/GenBank/DDBJ databases">
        <title>Genome sequence of Heliorestis convoluta strain HH, an alkaliphilic and minimalistic phototrophic bacterium from a soda lake in Egypt.</title>
        <authorList>
            <person name="Dewey E.D."/>
            <person name="Stokes L.M."/>
            <person name="Burchell B.M."/>
            <person name="Shaffer K.N."/>
            <person name="Huntington A.M."/>
            <person name="Baker J.M."/>
            <person name="Nadendla S."/>
            <person name="Giglio M.G."/>
            <person name="Touchman J.W."/>
            <person name="Blankenship R.E."/>
            <person name="Madigan M.T."/>
            <person name="Sattley W.M."/>
        </authorList>
    </citation>
    <scope>NUCLEOTIDE SEQUENCE [LARGE SCALE GENOMIC DNA]</scope>
    <source>
        <strain evidence="2">HH</strain>
    </source>
</reference>
<gene>
    <name evidence="1" type="ORF">FTV88_0681</name>
</gene>
<sequence length="62" mass="7636">MLRYIKLNGELSEKKIGIFDILEEEKPFLSETVEIHQLEELRNQFKKELEQEIYHFELNKQR</sequence>
<name>A0A5Q2MZH0_9FIRM</name>
<proteinExistence type="predicted"/>
<dbReference type="KEGG" id="hcv:FTV88_0681"/>
<keyword evidence="2" id="KW-1185">Reference proteome</keyword>
<organism evidence="1 2">
    <name type="scientific">Heliorestis convoluta</name>
    <dbReference type="NCBI Taxonomy" id="356322"/>
    <lineage>
        <taxon>Bacteria</taxon>
        <taxon>Bacillati</taxon>
        <taxon>Bacillota</taxon>
        <taxon>Clostridia</taxon>
        <taxon>Eubacteriales</taxon>
        <taxon>Heliobacteriaceae</taxon>
        <taxon>Heliorestis</taxon>
    </lineage>
</organism>
<dbReference type="AlphaFoldDB" id="A0A5Q2MZH0"/>
<accession>A0A5Q2MZH0</accession>
<dbReference type="Proteomes" id="UP000366051">
    <property type="component" value="Chromosome"/>
</dbReference>
<protein>
    <submittedName>
        <fullName evidence="1">Uncharacterized protein</fullName>
    </submittedName>
</protein>
<evidence type="ECO:0000313" key="1">
    <source>
        <dbReference type="EMBL" id="QGG46859.1"/>
    </source>
</evidence>
<dbReference type="RefSeq" id="WP_153724354.1">
    <property type="nucleotide sequence ID" value="NZ_CP045875.1"/>
</dbReference>